<keyword evidence="4" id="KW-1185">Reference proteome</keyword>
<evidence type="ECO:0000256" key="2">
    <source>
        <dbReference type="SAM" id="Phobius"/>
    </source>
</evidence>
<organism evidence="3 4">
    <name type="scientific">Geomicrobium sediminis</name>
    <dbReference type="NCBI Taxonomy" id="1347788"/>
    <lineage>
        <taxon>Bacteria</taxon>
        <taxon>Bacillati</taxon>
        <taxon>Bacillota</taxon>
        <taxon>Bacilli</taxon>
        <taxon>Bacillales</taxon>
        <taxon>Geomicrobium</taxon>
    </lineage>
</organism>
<evidence type="ECO:0000313" key="3">
    <source>
        <dbReference type="EMBL" id="MBM7634883.1"/>
    </source>
</evidence>
<dbReference type="Pfam" id="PF10011">
    <property type="entry name" value="DUF2254"/>
    <property type="match status" value="1"/>
</dbReference>
<accession>A0ABS2PHG0</accession>
<dbReference type="InterPro" id="IPR018723">
    <property type="entry name" value="DUF2254_membrane"/>
</dbReference>
<evidence type="ECO:0000256" key="1">
    <source>
        <dbReference type="SAM" id="MobiDB-lite"/>
    </source>
</evidence>
<name>A0ABS2PHG0_9BACL</name>
<comment type="caution">
    <text evidence="3">The sequence shown here is derived from an EMBL/GenBank/DDBJ whole genome shotgun (WGS) entry which is preliminary data.</text>
</comment>
<reference evidence="3 4" key="1">
    <citation type="submission" date="2021-01" db="EMBL/GenBank/DDBJ databases">
        <title>Genomic Encyclopedia of Type Strains, Phase IV (KMG-IV): sequencing the most valuable type-strain genomes for metagenomic binning, comparative biology and taxonomic classification.</title>
        <authorList>
            <person name="Goeker M."/>
        </authorList>
    </citation>
    <scope>NUCLEOTIDE SEQUENCE [LARGE SCALE GENOMIC DNA]</scope>
    <source>
        <strain evidence="3 4">DSM 25540</strain>
    </source>
</reference>
<dbReference type="Proteomes" id="UP000741863">
    <property type="component" value="Unassembled WGS sequence"/>
</dbReference>
<feature type="compositionally biased region" description="Basic and acidic residues" evidence="1">
    <location>
        <begin position="452"/>
        <end position="464"/>
    </location>
</feature>
<protein>
    <submittedName>
        <fullName evidence="3">Membrane protein</fullName>
    </submittedName>
</protein>
<sequence length="464" mass="53663">MSVRKWMPKTGQRLLSMSRRQIRFETQANVWLISLYYGLLGFLIVGIAYVLDMRLFIGEHASFFQVDYELTRQIISSLVAGIITLNAFTLNSILVVLTNFSGQFTPRMLLTFIADRKTQHAVGIFNMVFVFILFSFFMINDGTAEYYAAFPTLTILLMFFALATFVFFINHAVKWMQVPNLTFNMKNESEKQILTTLVEDLEPYRTQEPKKEEMELNEDEGTILYAKDSGFIQIIDFKSLFQYAEKRGLIIRLEKRIGEFVLKDIPLLTYWKREDCDVNEAFICSKVFVGRKQTEVQDIEFGVNKLKEIAIKSIGNDDPNTAKNAILQLSDLLLSISEITHFTPYLTDKEGNLRVIINEETFDYYLYSSFSHISIYAKEDPVITNDILHAISLLASSTSTANHKSVWTFAMMVARGYQAPFAFAYHEKDFYTHLEKISQMTDNQEDYSQLEQELKERLNNPKPA</sequence>
<dbReference type="RefSeq" id="WP_204699637.1">
    <property type="nucleotide sequence ID" value="NZ_JAFBEC010000018.1"/>
</dbReference>
<feature type="transmembrane region" description="Helical" evidence="2">
    <location>
        <begin position="28"/>
        <end position="51"/>
    </location>
</feature>
<feature type="transmembrane region" description="Helical" evidence="2">
    <location>
        <begin position="121"/>
        <end position="140"/>
    </location>
</feature>
<keyword evidence="2" id="KW-1133">Transmembrane helix</keyword>
<feature type="transmembrane region" description="Helical" evidence="2">
    <location>
        <begin position="146"/>
        <end position="169"/>
    </location>
</feature>
<feature type="region of interest" description="Disordered" evidence="1">
    <location>
        <begin position="445"/>
        <end position="464"/>
    </location>
</feature>
<evidence type="ECO:0000313" key="4">
    <source>
        <dbReference type="Proteomes" id="UP000741863"/>
    </source>
</evidence>
<feature type="transmembrane region" description="Helical" evidence="2">
    <location>
        <begin position="74"/>
        <end position="100"/>
    </location>
</feature>
<proteinExistence type="predicted"/>
<dbReference type="EMBL" id="JAFBEC010000018">
    <property type="protein sequence ID" value="MBM7634883.1"/>
    <property type="molecule type" value="Genomic_DNA"/>
</dbReference>
<keyword evidence="2" id="KW-0472">Membrane</keyword>
<keyword evidence="2" id="KW-0812">Transmembrane</keyword>
<gene>
    <name evidence="3" type="ORF">JOD17_004010</name>
</gene>